<evidence type="ECO:0000256" key="2">
    <source>
        <dbReference type="SAM" id="SignalP"/>
    </source>
</evidence>
<feature type="region of interest" description="Disordered" evidence="1">
    <location>
        <begin position="29"/>
        <end position="49"/>
    </location>
</feature>
<feature type="compositionally biased region" description="Low complexity" evidence="1">
    <location>
        <begin position="31"/>
        <end position="43"/>
    </location>
</feature>
<keyword evidence="5" id="KW-1185">Reference proteome</keyword>
<dbReference type="KEGG" id="aum:AURMO_01066"/>
<sequence precursor="true">MKIRVIATALALSGALALTGCSASTPDLKPTETATASASATPKPTKDPVLLPNGSAKDNLYYFTWIIEKTLAADPAADSYAVAQAVGAAGFDPATVQFTFSRTAAGLAADTSEVAVQFGGQCVIGQFGPVAPKVISRVLPVLATGGCLLGTEVQSLG</sequence>
<organism evidence="4 5">
    <name type="scientific">Aurantimicrobium photophilum</name>
    <dbReference type="NCBI Taxonomy" id="1987356"/>
    <lineage>
        <taxon>Bacteria</taxon>
        <taxon>Bacillati</taxon>
        <taxon>Actinomycetota</taxon>
        <taxon>Actinomycetes</taxon>
        <taxon>Micrococcales</taxon>
        <taxon>Microbacteriaceae</taxon>
        <taxon>Aurantimicrobium</taxon>
    </lineage>
</organism>
<feature type="domain" description="DUF6993" evidence="3">
    <location>
        <begin position="68"/>
        <end position="151"/>
    </location>
</feature>
<dbReference type="InterPro" id="IPR054262">
    <property type="entry name" value="DUF6993"/>
</dbReference>
<protein>
    <recommendedName>
        <fullName evidence="3">DUF6993 domain-containing protein</fullName>
    </recommendedName>
</protein>
<reference evidence="4 5" key="1">
    <citation type="submission" date="2017-10" db="EMBL/GenBank/DDBJ databases">
        <title>Genome of an Actinobacterium that displays light-enhanced growth.</title>
        <authorList>
            <person name="Maresca J.A."/>
            <person name="Hempel P."/>
            <person name="Shevchenko O."/>
            <person name="Miller K.J."/>
            <person name="Hahn M.W."/>
        </authorList>
    </citation>
    <scope>NUCLEOTIDE SEQUENCE [LARGE SCALE GENOMIC DNA]</scope>
    <source>
        <strain evidence="4 5">MWH-Mo1</strain>
    </source>
</reference>
<dbReference type="RefSeq" id="WP_110233722.1">
    <property type="nucleotide sequence ID" value="NZ_CP023994.1"/>
</dbReference>
<dbReference type="Proteomes" id="UP000246894">
    <property type="component" value="Chromosome"/>
</dbReference>
<evidence type="ECO:0000259" key="3">
    <source>
        <dbReference type="Pfam" id="PF22504"/>
    </source>
</evidence>
<proteinExistence type="predicted"/>
<dbReference type="PROSITE" id="PS51257">
    <property type="entry name" value="PROKAR_LIPOPROTEIN"/>
    <property type="match status" value="1"/>
</dbReference>
<dbReference type="AlphaFoldDB" id="A0A2Z3S684"/>
<keyword evidence="2" id="KW-0732">Signal</keyword>
<feature type="chain" id="PRO_5039523545" description="DUF6993 domain-containing protein" evidence="2">
    <location>
        <begin position="18"/>
        <end position="157"/>
    </location>
</feature>
<gene>
    <name evidence="4" type="ORF">AURMO_01066</name>
</gene>
<name>A0A2Z3S684_9MICO</name>
<dbReference type="OrthoDB" id="5125712at2"/>
<dbReference type="EMBL" id="CP023994">
    <property type="protein sequence ID" value="AWR21662.1"/>
    <property type="molecule type" value="Genomic_DNA"/>
</dbReference>
<accession>A0A2Z3S684</accession>
<evidence type="ECO:0000313" key="4">
    <source>
        <dbReference type="EMBL" id="AWR21662.1"/>
    </source>
</evidence>
<evidence type="ECO:0000256" key="1">
    <source>
        <dbReference type="SAM" id="MobiDB-lite"/>
    </source>
</evidence>
<evidence type="ECO:0000313" key="5">
    <source>
        <dbReference type="Proteomes" id="UP000246894"/>
    </source>
</evidence>
<dbReference type="Pfam" id="PF22504">
    <property type="entry name" value="DUF6993"/>
    <property type="match status" value="1"/>
</dbReference>
<feature type="signal peptide" evidence="2">
    <location>
        <begin position="1"/>
        <end position="17"/>
    </location>
</feature>